<keyword evidence="2" id="KW-1185">Reference proteome</keyword>
<sequence>MATEITFKFDGGKLFGEVQPARIPYIKDGLQFGMIEAIGTAEIEVDHTCTSGFSVTLVELHSTVEQRILTVWPIDDKHDLFGSIVAYLEAVEGDAIRDLLAEGVYTNRALGRAA</sequence>
<evidence type="ECO:0000313" key="1">
    <source>
        <dbReference type="EMBL" id="GGE18456.1"/>
    </source>
</evidence>
<dbReference type="EMBL" id="BMIQ01000008">
    <property type="protein sequence ID" value="GGE18456.1"/>
    <property type="molecule type" value="Genomic_DNA"/>
</dbReference>
<accession>A0A916ZZ25</accession>
<evidence type="ECO:0000313" key="2">
    <source>
        <dbReference type="Proteomes" id="UP000644699"/>
    </source>
</evidence>
<protein>
    <submittedName>
        <fullName evidence="1">Uncharacterized protein</fullName>
    </submittedName>
</protein>
<comment type="caution">
    <text evidence="1">The sequence shown here is derived from an EMBL/GenBank/DDBJ whole genome shotgun (WGS) entry which is preliminary data.</text>
</comment>
<dbReference type="RefSeq" id="WP_188911992.1">
    <property type="nucleotide sequence ID" value="NZ_BMIQ01000008.1"/>
</dbReference>
<name>A0A916ZZ25_9HYPH</name>
<proteinExistence type="predicted"/>
<dbReference type="AlphaFoldDB" id="A0A916ZZ25"/>
<reference evidence="1" key="2">
    <citation type="submission" date="2020-09" db="EMBL/GenBank/DDBJ databases">
        <authorList>
            <person name="Sun Q."/>
            <person name="Zhou Y."/>
        </authorList>
    </citation>
    <scope>NUCLEOTIDE SEQUENCE</scope>
    <source>
        <strain evidence="1">CGMCC 1.15367</strain>
    </source>
</reference>
<organism evidence="1 2">
    <name type="scientific">Aureimonas endophytica</name>
    <dbReference type="NCBI Taxonomy" id="2027858"/>
    <lineage>
        <taxon>Bacteria</taxon>
        <taxon>Pseudomonadati</taxon>
        <taxon>Pseudomonadota</taxon>
        <taxon>Alphaproteobacteria</taxon>
        <taxon>Hyphomicrobiales</taxon>
        <taxon>Aurantimonadaceae</taxon>
        <taxon>Aureimonas</taxon>
    </lineage>
</organism>
<reference evidence="1" key="1">
    <citation type="journal article" date="2014" name="Int. J. Syst. Evol. Microbiol.">
        <title>Complete genome sequence of Corynebacterium casei LMG S-19264T (=DSM 44701T), isolated from a smear-ripened cheese.</title>
        <authorList>
            <consortium name="US DOE Joint Genome Institute (JGI-PGF)"/>
            <person name="Walter F."/>
            <person name="Albersmeier A."/>
            <person name="Kalinowski J."/>
            <person name="Ruckert C."/>
        </authorList>
    </citation>
    <scope>NUCLEOTIDE SEQUENCE</scope>
    <source>
        <strain evidence="1">CGMCC 1.15367</strain>
    </source>
</reference>
<gene>
    <name evidence="1" type="ORF">GCM10011390_42040</name>
</gene>
<dbReference type="Proteomes" id="UP000644699">
    <property type="component" value="Unassembled WGS sequence"/>
</dbReference>